<dbReference type="RefSeq" id="WP_093362808.1">
    <property type="nucleotide sequence ID" value="NZ_FOLG01000020.1"/>
</dbReference>
<dbReference type="EMBL" id="FOLG01000020">
    <property type="protein sequence ID" value="SFD20822.1"/>
    <property type="molecule type" value="Genomic_DNA"/>
</dbReference>
<reference evidence="1 2" key="1">
    <citation type="submission" date="2016-10" db="EMBL/GenBank/DDBJ databases">
        <authorList>
            <person name="de Groot N.N."/>
        </authorList>
    </citation>
    <scope>NUCLEOTIDE SEQUENCE [LARGE SCALE GENOMIC DNA]</scope>
    <source>
        <strain evidence="1 2">DSM 19548</strain>
    </source>
</reference>
<dbReference type="Proteomes" id="UP000198728">
    <property type="component" value="Unassembled WGS sequence"/>
</dbReference>
<name>A0A1I1QFP3_9RHOB</name>
<proteinExistence type="predicted"/>
<evidence type="ECO:0000313" key="2">
    <source>
        <dbReference type="Proteomes" id="UP000198728"/>
    </source>
</evidence>
<dbReference type="STRING" id="441112.SAMN04488094_12046"/>
<dbReference type="OrthoDB" id="8481316at2"/>
<dbReference type="AlphaFoldDB" id="A0A1I1QFP3"/>
<accession>A0A1I1QFP3</accession>
<sequence>MFGFGKSKKDYKKICQDPAAVAKLLYTDRSKTAEILGDSDFIGAWLDSENQREITMIIRKQAIAGDVPSLKQMVWLLGNMHQEISQAEIPKEKKLEALIGLLSERINYCDKLISKGVPQHYYAMISLHHLYRALHELSKPGTLEKTRDTLNEMVKHAHAVVEMGKDHPTFDGDSGFIEDAKNILREGDDFRKLLNAMGDDISKLDGQR</sequence>
<protein>
    <submittedName>
        <fullName evidence="1">Uncharacterized protein</fullName>
    </submittedName>
</protein>
<evidence type="ECO:0000313" key="1">
    <source>
        <dbReference type="EMBL" id="SFD20822.1"/>
    </source>
</evidence>
<organism evidence="1 2">
    <name type="scientific">Tropicimonas isoalkanivorans</name>
    <dbReference type="NCBI Taxonomy" id="441112"/>
    <lineage>
        <taxon>Bacteria</taxon>
        <taxon>Pseudomonadati</taxon>
        <taxon>Pseudomonadota</taxon>
        <taxon>Alphaproteobacteria</taxon>
        <taxon>Rhodobacterales</taxon>
        <taxon>Roseobacteraceae</taxon>
        <taxon>Tropicimonas</taxon>
    </lineage>
</organism>
<keyword evidence="2" id="KW-1185">Reference proteome</keyword>
<gene>
    <name evidence="1" type="ORF">SAMN04488094_12046</name>
</gene>